<keyword evidence="2" id="KW-1185">Reference proteome</keyword>
<accession>A0A517ZPD3</accession>
<dbReference type="Proteomes" id="UP000319383">
    <property type="component" value="Chromosome"/>
</dbReference>
<gene>
    <name evidence="1" type="ORF">Mal52_28240</name>
</gene>
<name>A0A517ZPD3_9PLAN</name>
<evidence type="ECO:0000313" key="1">
    <source>
        <dbReference type="EMBL" id="QDU44344.1"/>
    </source>
</evidence>
<protein>
    <submittedName>
        <fullName evidence="1">Uncharacterized protein</fullName>
    </submittedName>
</protein>
<dbReference type="AlphaFoldDB" id="A0A517ZPD3"/>
<dbReference type="KEGG" id="sdyn:Mal52_28240"/>
<reference evidence="1 2" key="1">
    <citation type="submission" date="2019-02" db="EMBL/GenBank/DDBJ databases">
        <title>Deep-cultivation of Planctomycetes and their phenomic and genomic characterization uncovers novel biology.</title>
        <authorList>
            <person name="Wiegand S."/>
            <person name="Jogler M."/>
            <person name="Boedeker C."/>
            <person name="Pinto D."/>
            <person name="Vollmers J."/>
            <person name="Rivas-Marin E."/>
            <person name="Kohn T."/>
            <person name="Peeters S.H."/>
            <person name="Heuer A."/>
            <person name="Rast P."/>
            <person name="Oberbeckmann S."/>
            <person name="Bunk B."/>
            <person name="Jeske O."/>
            <person name="Meyerdierks A."/>
            <person name="Storesund J.E."/>
            <person name="Kallscheuer N."/>
            <person name="Luecker S."/>
            <person name="Lage O.M."/>
            <person name="Pohl T."/>
            <person name="Merkel B.J."/>
            <person name="Hornburger P."/>
            <person name="Mueller R.-W."/>
            <person name="Bruemmer F."/>
            <person name="Labrenz M."/>
            <person name="Spormann A.M."/>
            <person name="Op den Camp H."/>
            <person name="Overmann J."/>
            <person name="Amann R."/>
            <person name="Jetten M.S.M."/>
            <person name="Mascher T."/>
            <person name="Medema M.H."/>
            <person name="Devos D.P."/>
            <person name="Kaster A.-K."/>
            <person name="Ovreas L."/>
            <person name="Rohde M."/>
            <person name="Galperin M.Y."/>
            <person name="Jogler C."/>
        </authorList>
    </citation>
    <scope>NUCLEOTIDE SEQUENCE [LARGE SCALE GENOMIC DNA]</scope>
    <source>
        <strain evidence="1 2">Mal52</strain>
    </source>
</reference>
<evidence type="ECO:0000313" key="2">
    <source>
        <dbReference type="Proteomes" id="UP000319383"/>
    </source>
</evidence>
<dbReference type="EMBL" id="CP036276">
    <property type="protein sequence ID" value="QDU44344.1"/>
    <property type="molecule type" value="Genomic_DNA"/>
</dbReference>
<sequence length="39" mass="4345">MRFLDDPRLFRGPENLDSAGNHCFTAAKVLATPPFDPVK</sequence>
<proteinExistence type="predicted"/>
<organism evidence="1 2">
    <name type="scientific">Symmachiella dynata</name>
    <dbReference type="NCBI Taxonomy" id="2527995"/>
    <lineage>
        <taxon>Bacteria</taxon>
        <taxon>Pseudomonadati</taxon>
        <taxon>Planctomycetota</taxon>
        <taxon>Planctomycetia</taxon>
        <taxon>Planctomycetales</taxon>
        <taxon>Planctomycetaceae</taxon>
        <taxon>Symmachiella</taxon>
    </lineage>
</organism>